<dbReference type="OrthoDB" id="443318at2759"/>
<dbReference type="Pfam" id="PF00069">
    <property type="entry name" value="Pkinase"/>
    <property type="match status" value="1"/>
</dbReference>
<dbReference type="EC" id="3.4.16.-" evidence="6"/>
<dbReference type="GO" id="GO:0000324">
    <property type="term" value="C:fungal-type vacuole"/>
    <property type="evidence" value="ECO:0007669"/>
    <property type="project" value="TreeGrafter"/>
</dbReference>
<keyword evidence="2 6" id="KW-0121">Carboxypeptidase</keyword>
<evidence type="ECO:0000256" key="6">
    <source>
        <dbReference type="RuleBase" id="RU361156"/>
    </source>
</evidence>
<dbReference type="GO" id="GO:0004185">
    <property type="term" value="F:serine-type carboxypeptidase activity"/>
    <property type="evidence" value="ECO:0007669"/>
    <property type="project" value="UniProtKB-UniRule"/>
</dbReference>
<sequence>MNLRDMKRALDFLHTDGDVVHTDVHPGNMLLGAYDNQLFQKLEETEFASPVPRKLVSSTRTIYLSRLMRPKEGPMLLSDFGEARIGPGPHGGDIMPLEYSAPETLLYIGWSYPVDIWSVGLTLIAALGPPPPEFLAKNPERKADFWDEHGNWLGLAPIPDGRTMEALESRLENSSDFLRFVRRALTWMPEERATAKELLQDPWLTGLLLPILLHPTASTCTMIISCLLQFALYSGAYASQEVLRPVPDENNAFRTVRSSHSPDQSIRIKQQNESICAAGSRQYTGWLDIGHKHLFFWYFESQNDPANDPLTLWMTGGPGDSSMVGLFQELGPCLVNEYGNGTYHNPWGWSRNSSLLFVDQPVDVGFSYIDEGHELPRDSKEAAIDMHRFLQLFVSEVFPHLENLPVHLSGESYAGHYIPYLGAQIIQQNQLYPNEPQVQLKSCLVGNGLMSRRDTMSGYWETLCTTNPGVEKPVFNQTRCDIMASNMPRCMDVTAACLQNPDPALCSAAFSVCYEGVIGFYEDEAGKGGRNRFYTVWKALSPPKQITEYKIVSEAVIEAFAKTSDSMTSTSDLVAFLLANQVHFLAYQGNLDLACNIAGNLRWAHSLPWKGQAEFTSKPLRPWRSLVAATGQNEVVGTMKEVRVRVGDHAETESRFALVTVDGAGHLLPQDRPDVALDMMVRWITGAPFA</sequence>
<dbReference type="PRINTS" id="PR00724">
    <property type="entry name" value="CRBOXYPTASEC"/>
</dbReference>
<evidence type="ECO:0000313" key="9">
    <source>
        <dbReference type="Proteomes" id="UP000630445"/>
    </source>
</evidence>
<evidence type="ECO:0000259" key="7">
    <source>
        <dbReference type="PROSITE" id="PS50011"/>
    </source>
</evidence>
<dbReference type="InterPro" id="IPR018202">
    <property type="entry name" value="Ser_caboxypep_ser_AS"/>
</dbReference>
<dbReference type="InterPro" id="IPR029058">
    <property type="entry name" value="AB_hydrolase_fold"/>
</dbReference>
<gene>
    <name evidence="8" type="ORF">CNMCM5793_000181</name>
</gene>
<organism evidence="8 9">
    <name type="scientific">Aspergillus hiratsukae</name>
    <dbReference type="NCBI Taxonomy" id="1194566"/>
    <lineage>
        <taxon>Eukaryota</taxon>
        <taxon>Fungi</taxon>
        <taxon>Dikarya</taxon>
        <taxon>Ascomycota</taxon>
        <taxon>Pezizomycotina</taxon>
        <taxon>Eurotiomycetes</taxon>
        <taxon>Eurotiomycetidae</taxon>
        <taxon>Eurotiales</taxon>
        <taxon>Aspergillaceae</taxon>
        <taxon>Aspergillus</taxon>
        <taxon>Aspergillus subgen. Fumigati</taxon>
    </lineage>
</organism>
<evidence type="ECO:0000256" key="3">
    <source>
        <dbReference type="ARBA" id="ARBA00022670"/>
    </source>
</evidence>
<evidence type="ECO:0000256" key="2">
    <source>
        <dbReference type="ARBA" id="ARBA00022645"/>
    </source>
</evidence>
<proteinExistence type="inferred from homology"/>
<dbReference type="PANTHER" id="PTHR11802">
    <property type="entry name" value="SERINE PROTEASE FAMILY S10 SERINE CARBOXYPEPTIDASE"/>
    <property type="match status" value="1"/>
</dbReference>
<comment type="caution">
    <text evidence="8">The sequence shown here is derived from an EMBL/GenBank/DDBJ whole genome shotgun (WGS) entry which is preliminary data.</text>
</comment>
<dbReference type="Gene3D" id="3.40.50.1820">
    <property type="entry name" value="alpha/beta hydrolase"/>
    <property type="match status" value="1"/>
</dbReference>
<dbReference type="SMART" id="SM00220">
    <property type="entry name" value="S_TKc"/>
    <property type="match status" value="1"/>
</dbReference>
<dbReference type="Gene3D" id="1.10.510.10">
    <property type="entry name" value="Transferase(Phosphotransferase) domain 1"/>
    <property type="match status" value="2"/>
</dbReference>
<keyword evidence="4 6" id="KW-0378">Hydrolase</keyword>
<dbReference type="InterPro" id="IPR000719">
    <property type="entry name" value="Prot_kinase_dom"/>
</dbReference>
<evidence type="ECO:0000256" key="1">
    <source>
        <dbReference type="ARBA" id="ARBA00009431"/>
    </source>
</evidence>
<comment type="similarity">
    <text evidence="1 6">Belongs to the peptidase S10 family.</text>
</comment>
<dbReference type="GO" id="GO:0005524">
    <property type="term" value="F:ATP binding"/>
    <property type="evidence" value="ECO:0007669"/>
    <property type="project" value="InterPro"/>
</dbReference>
<keyword evidence="3 6" id="KW-0645">Protease</keyword>
<dbReference type="SUPFAM" id="SSF53474">
    <property type="entry name" value="alpha/beta-Hydrolases"/>
    <property type="match status" value="1"/>
</dbReference>
<dbReference type="AlphaFoldDB" id="A0A8H6PAJ5"/>
<feature type="domain" description="Protein kinase" evidence="7">
    <location>
        <begin position="1"/>
        <end position="204"/>
    </location>
</feature>
<dbReference type="GO" id="GO:0006508">
    <property type="term" value="P:proteolysis"/>
    <property type="evidence" value="ECO:0007669"/>
    <property type="project" value="UniProtKB-KW"/>
</dbReference>
<keyword evidence="9" id="KW-1185">Reference proteome</keyword>
<evidence type="ECO:0000256" key="4">
    <source>
        <dbReference type="ARBA" id="ARBA00022801"/>
    </source>
</evidence>
<evidence type="ECO:0000256" key="5">
    <source>
        <dbReference type="ARBA" id="ARBA00023180"/>
    </source>
</evidence>
<reference evidence="8" key="1">
    <citation type="submission" date="2020-06" db="EMBL/GenBank/DDBJ databases">
        <title>Draft genome sequences of strains closely related to Aspergillus parafelis and Aspergillus hiratsukae.</title>
        <authorList>
            <person name="Dos Santos R.A.C."/>
            <person name="Rivero-Menendez O."/>
            <person name="Steenwyk J.L."/>
            <person name="Mead M.E."/>
            <person name="Goldman G.H."/>
            <person name="Alastruey-Izquierdo A."/>
            <person name="Rokas A."/>
        </authorList>
    </citation>
    <scope>NUCLEOTIDE SEQUENCE</scope>
    <source>
        <strain evidence="8">CNM-CM5793</strain>
    </source>
</reference>
<accession>A0A8H6PAJ5</accession>
<dbReference type="InterPro" id="IPR001563">
    <property type="entry name" value="Peptidase_S10"/>
</dbReference>
<dbReference type="InterPro" id="IPR011009">
    <property type="entry name" value="Kinase-like_dom_sf"/>
</dbReference>
<name>A0A8H6PAJ5_9EURO</name>
<dbReference type="Proteomes" id="UP000630445">
    <property type="component" value="Unassembled WGS sequence"/>
</dbReference>
<evidence type="ECO:0000313" key="8">
    <source>
        <dbReference type="EMBL" id="KAF7122224.1"/>
    </source>
</evidence>
<dbReference type="PROSITE" id="PS50011">
    <property type="entry name" value="PROTEIN_KINASE_DOM"/>
    <property type="match status" value="1"/>
</dbReference>
<protein>
    <recommendedName>
        <fullName evidence="6">Carboxypeptidase</fullName>
        <ecNumber evidence="6">3.4.16.-</ecNumber>
    </recommendedName>
</protein>
<dbReference type="PROSITE" id="PS00131">
    <property type="entry name" value="CARBOXYPEPT_SER_SER"/>
    <property type="match status" value="1"/>
</dbReference>
<dbReference type="EMBL" id="JACBAD010002026">
    <property type="protein sequence ID" value="KAF7122224.1"/>
    <property type="molecule type" value="Genomic_DNA"/>
</dbReference>
<dbReference type="PANTHER" id="PTHR11802:SF432">
    <property type="entry name" value="Y, PUTATIVE-RELATED"/>
    <property type="match status" value="1"/>
</dbReference>
<keyword evidence="5" id="KW-0325">Glycoprotein</keyword>
<dbReference type="GO" id="GO:0004672">
    <property type="term" value="F:protein kinase activity"/>
    <property type="evidence" value="ECO:0007669"/>
    <property type="project" value="InterPro"/>
</dbReference>
<dbReference type="SUPFAM" id="SSF56112">
    <property type="entry name" value="Protein kinase-like (PK-like)"/>
    <property type="match status" value="1"/>
</dbReference>
<dbReference type="Pfam" id="PF00450">
    <property type="entry name" value="Peptidase_S10"/>
    <property type="match status" value="2"/>
</dbReference>